<dbReference type="InterPro" id="IPR013766">
    <property type="entry name" value="Thioredoxin_domain"/>
</dbReference>
<feature type="signal peptide" evidence="8">
    <location>
        <begin position="1"/>
        <end position="21"/>
    </location>
</feature>
<dbReference type="GO" id="GO:0015035">
    <property type="term" value="F:protein-disulfide reductase activity"/>
    <property type="evidence" value="ECO:0007669"/>
    <property type="project" value="TreeGrafter"/>
</dbReference>
<feature type="compositionally biased region" description="Low complexity" evidence="7">
    <location>
        <begin position="259"/>
        <end position="268"/>
    </location>
</feature>
<comment type="subcellular location">
    <subcellularLocation>
        <location evidence="2">Endoplasmic reticulum lumen</location>
    </subcellularLocation>
</comment>
<proteinExistence type="predicted"/>
<dbReference type="SUPFAM" id="SSF52833">
    <property type="entry name" value="Thioredoxin-like"/>
    <property type="match status" value="2"/>
</dbReference>
<dbReference type="PANTHER" id="PTHR45815">
    <property type="entry name" value="PROTEIN DISULFIDE-ISOMERASE A6"/>
    <property type="match status" value="1"/>
</dbReference>
<comment type="catalytic activity">
    <reaction evidence="1">
        <text>Catalyzes the rearrangement of -S-S- bonds in proteins.</text>
        <dbReference type="EC" id="5.3.4.1"/>
    </reaction>
</comment>
<feature type="domain" description="Thioredoxin" evidence="9">
    <location>
        <begin position="8"/>
        <end position="133"/>
    </location>
</feature>
<dbReference type="GO" id="GO:0005788">
    <property type="term" value="C:endoplasmic reticulum lumen"/>
    <property type="evidence" value="ECO:0007669"/>
    <property type="project" value="UniProtKB-SubCell"/>
</dbReference>
<evidence type="ECO:0000256" key="6">
    <source>
        <dbReference type="ARBA" id="ARBA00023284"/>
    </source>
</evidence>
<dbReference type="PANTHER" id="PTHR45815:SF3">
    <property type="entry name" value="PROTEIN DISULFIDE-ISOMERASE A6"/>
    <property type="match status" value="1"/>
</dbReference>
<dbReference type="EC" id="5.3.4.1" evidence="3"/>
<dbReference type="EMBL" id="LN890949">
    <property type="protein sequence ID" value="CUS15200.1"/>
    <property type="molecule type" value="Genomic_DNA"/>
</dbReference>
<keyword evidence="8" id="KW-0732">Signal</keyword>
<dbReference type="GO" id="GO:0034976">
    <property type="term" value="P:response to endoplasmic reticulum stress"/>
    <property type="evidence" value="ECO:0007669"/>
    <property type="project" value="TreeGrafter"/>
</dbReference>
<evidence type="ECO:0000313" key="10">
    <source>
        <dbReference type="EMBL" id="CUS15200.1"/>
    </source>
</evidence>
<keyword evidence="6" id="KW-0676">Redox-active center</keyword>
<protein>
    <recommendedName>
        <fullName evidence="3">protein disulfide-isomerase</fullName>
        <ecNumber evidence="3">5.3.4.1</ecNumber>
    </recommendedName>
</protein>
<dbReference type="PROSITE" id="PS51352">
    <property type="entry name" value="THIOREDOXIN_2"/>
    <property type="match status" value="1"/>
</dbReference>
<feature type="chain" id="PRO_5012403524" description="protein disulfide-isomerase" evidence="8">
    <location>
        <begin position="22"/>
        <end position="443"/>
    </location>
</feature>
<name>A0A292Q8Z4_9PEZI</name>
<dbReference type="Pfam" id="PF24541">
    <property type="entry name" value="Thioredox_PDIA6_C"/>
    <property type="match status" value="1"/>
</dbReference>
<evidence type="ECO:0000256" key="3">
    <source>
        <dbReference type="ARBA" id="ARBA00012723"/>
    </source>
</evidence>
<dbReference type="InterPro" id="IPR057305">
    <property type="entry name" value="Thioredox_PDIA6_C"/>
</dbReference>
<dbReference type="GO" id="GO:0003756">
    <property type="term" value="F:protein disulfide isomerase activity"/>
    <property type="evidence" value="ECO:0007669"/>
    <property type="project" value="UniProtKB-EC"/>
</dbReference>
<keyword evidence="11" id="KW-1185">Reference proteome</keyword>
<evidence type="ECO:0000256" key="5">
    <source>
        <dbReference type="ARBA" id="ARBA00023235"/>
    </source>
</evidence>
<reference evidence="10" key="1">
    <citation type="submission" date="2015-10" db="EMBL/GenBank/DDBJ databases">
        <authorList>
            <person name="Regsiter A."/>
            <person name="william w."/>
        </authorList>
    </citation>
    <scope>NUCLEOTIDE SEQUENCE</scope>
    <source>
        <strain evidence="10">Montdore</strain>
    </source>
</reference>
<evidence type="ECO:0000256" key="8">
    <source>
        <dbReference type="SAM" id="SignalP"/>
    </source>
</evidence>
<dbReference type="Pfam" id="PF00085">
    <property type="entry name" value="Thioredoxin"/>
    <property type="match status" value="1"/>
</dbReference>
<dbReference type="AlphaFoldDB" id="A0A292Q8Z4"/>
<organism evidence="10 11">
    <name type="scientific">Tuber aestivum</name>
    <name type="common">summer truffle</name>
    <dbReference type="NCBI Taxonomy" id="59557"/>
    <lineage>
        <taxon>Eukaryota</taxon>
        <taxon>Fungi</taxon>
        <taxon>Dikarya</taxon>
        <taxon>Ascomycota</taxon>
        <taxon>Pezizomycotina</taxon>
        <taxon>Pezizomycetes</taxon>
        <taxon>Pezizales</taxon>
        <taxon>Tuberaceae</taxon>
        <taxon>Tuber</taxon>
    </lineage>
</organism>
<sequence length="443" mass="48212">MVLLRELSLATFLALAGSANAFYGKSSGVIMLDSKNFEKEILNTEHASVRGHCQNLKPIYEKAAKSLKGLAKVAAIDCDEEKNKRLCGEYGIQGFPTLKVFKPGKRKGKPIVEDYQGARKAGAIVSHVAELIPNHVARVTDAKFDDFLSENNETAKAILFTNKGATTPLWKAIAIDYLGIMGFAQIRDKEKHAVETFGVIKYPTVVLLPGGDAEGIVYEGNGFSKDALLKFFQATVPLTKGTSPSAEPNEKETSSGTQESKTSTVKETPTPKPKPVIPTLEDQDSLTAACLQPKSKTCILAIVSSSAPTDVLAEVYNKLLSRSPAGAFKVYILSAGSTHARELAEKLLVVGDDGSKLVALNARRGWLRKFGGDLDSEEEVLAWLDATRLGDGAKERLPAGVVEEERKKKEEEEEEEEGCSCFHFHFLATTFREMCFSIFLSSD</sequence>
<evidence type="ECO:0000259" key="9">
    <source>
        <dbReference type="PROSITE" id="PS51352"/>
    </source>
</evidence>
<dbReference type="Gene3D" id="3.40.30.10">
    <property type="entry name" value="Glutaredoxin"/>
    <property type="match status" value="2"/>
</dbReference>
<dbReference type="Proteomes" id="UP001412239">
    <property type="component" value="Unassembled WGS sequence"/>
</dbReference>
<evidence type="ECO:0000256" key="7">
    <source>
        <dbReference type="SAM" id="MobiDB-lite"/>
    </source>
</evidence>
<dbReference type="InterPro" id="IPR036249">
    <property type="entry name" value="Thioredoxin-like_sf"/>
</dbReference>
<accession>A0A292Q8Z4</accession>
<evidence type="ECO:0000256" key="4">
    <source>
        <dbReference type="ARBA" id="ARBA00023157"/>
    </source>
</evidence>
<evidence type="ECO:0000313" key="11">
    <source>
        <dbReference type="Proteomes" id="UP001412239"/>
    </source>
</evidence>
<feature type="region of interest" description="Disordered" evidence="7">
    <location>
        <begin position="240"/>
        <end position="279"/>
    </location>
</feature>
<evidence type="ECO:0000256" key="2">
    <source>
        <dbReference type="ARBA" id="ARBA00004319"/>
    </source>
</evidence>
<evidence type="ECO:0000256" key="1">
    <source>
        <dbReference type="ARBA" id="ARBA00001182"/>
    </source>
</evidence>
<keyword evidence="5" id="KW-0413">Isomerase</keyword>
<gene>
    <name evidence="10" type="ORF">GSTUAT00000667001</name>
</gene>
<keyword evidence="4" id="KW-1015">Disulfide bond</keyword>